<dbReference type="Proteomes" id="UP000058599">
    <property type="component" value="Chromosome"/>
</dbReference>
<gene>
    <name evidence="4" type="ORF">SGRAN_1897</name>
</gene>
<evidence type="ECO:0000313" key="5">
    <source>
        <dbReference type="Proteomes" id="UP000058599"/>
    </source>
</evidence>
<evidence type="ECO:0000256" key="2">
    <source>
        <dbReference type="SAM" id="SignalP"/>
    </source>
</evidence>
<feature type="signal peptide" evidence="2">
    <location>
        <begin position="1"/>
        <end position="25"/>
    </location>
</feature>
<dbReference type="AlphaFoldDB" id="A0AA86L2N3"/>
<feature type="chain" id="PRO_5041711763" evidence="2">
    <location>
        <begin position="26"/>
        <end position="359"/>
    </location>
</feature>
<protein>
    <submittedName>
        <fullName evidence="4">Glycosyltransferase family 1</fullName>
    </submittedName>
</protein>
<reference evidence="4 5" key="1">
    <citation type="journal article" date="2016" name="BMC Genomics">
        <title>Genomic analysis of the nitrate-respiring Sphingopyxis granuli (formerly Sphingomonas macrogoltabida) strain TFA.</title>
        <authorList>
            <person name="Garcia-Romero I."/>
            <person name="Perez-Pulido A.J."/>
            <person name="Gonzalez-Flores Y.E."/>
            <person name="Reyes-Ramirez F."/>
            <person name="Santero E."/>
            <person name="Floriano B."/>
        </authorList>
    </citation>
    <scope>NUCLEOTIDE SEQUENCE [LARGE SCALE GENOMIC DNA]</scope>
    <source>
        <strain evidence="4 5">TFA</strain>
    </source>
</reference>
<feature type="region of interest" description="Disordered" evidence="1">
    <location>
        <begin position="304"/>
        <end position="328"/>
    </location>
</feature>
<dbReference type="NCBIfam" id="TIGR02595">
    <property type="entry name" value="PEP_CTERM"/>
    <property type="match status" value="1"/>
</dbReference>
<dbReference type="NCBIfam" id="TIGR04215">
    <property type="entry name" value="choice_anch_A"/>
    <property type="match status" value="1"/>
</dbReference>
<keyword evidence="5" id="KW-1185">Reference proteome</keyword>
<proteinExistence type="predicted"/>
<sequence>MSIAFRPLVATAIFAASLAVLPALAQSSSPITGLDALREWNLVVLGNLESSSEVEGRTFVGGNLSGNSSNYAIRPLAQSTSGQPGLTVVGDVNGGHKNLNNGSGAVVGGNVNSGFNLNGAAQTVKVGGTISNTNVNQNKVLSGLGNSDPAFVVGLQQQKEQLVSSLDRLSFDMGTLTSNSQFAVQGNRGVFTAKPNADGLAVFEISSADLDKIGEIQFALNGADTVVVNVSGRNILLNDNFLGGTNNLGEHVIWNFPDAENIRVTTAWGGSILAPSADAETGNYIQGSAVFGNLKQNGEMHIGTYKGGNIGTPGGGSSSGGSSSGGDPVPIPEPGLWGLFALGVGGLIYARRFRRRRDG</sequence>
<accession>A0AA86L2N3</accession>
<dbReference type="Pfam" id="PF20597">
    <property type="entry name" value="pAdhesive_15"/>
    <property type="match status" value="1"/>
</dbReference>
<keyword evidence="2" id="KW-0732">Signal</keyword>
<name>A0AA86L2N3_9SPHN</name>
<dbReference type="InterPro" id="IPR013424">
    <property type="entry name" value="Ice-binding_C"/>
</dbReference>
<organism evidence="4 5">
    <name type="scientific">Sphingopyxis granuli</name>
    <dbReference type="NCBI Taxonomy" id="267128"/>
    <lineage>
        <taxon>Bacteria</taxon>
        <taxon>Pseudomonadati</taxon>
        <taxon>Pseudomonadota</taxon>
        <taxon>Alphaproteobacteria</taxon>
        <taxon>Sphingomonadales</taxon>
        <taxon>Sphingomonadaceae</taxon>
        <taxon>Sphingopyxis</taxon>
    </lineage>
</organism>
<dbReference type="RefSeq" id="WP_237234000.1">
    <property type="nucleotide sequence ID" value="NZ_CP012199.1"/>
</dbReference>
<evidence type="ECO:0000256" key="1">
    <source>
        <dbReference type="SAM" id="MobiDB-lite"/>
    </source>
</evidence>
<dbReference type="KEGG" id="sgi:SGRAN_1897"/>
<feature type="domain" description="Choice-of-anchor A" evidence="3">
    <location>
        <begin position="34"/>
        <end position="301"/>
    </location>
</feature>
<dbReference type="EMBL" id="CP012199">
    <property type="protein sequence ID" value="AMG74274.1"/>
    <property type="molecule type" value="Genomic_DNA"/>
</dbReference>
<feature type="compositionally biased region" description="Gly residues" evidence="1">
    <location>
        <begin position="305"/>
        <end position="324"/>
    </location>
</feature>
<evidence type="ECO:0000313" key="4">
    <source>
        <dbReference type="EMBL" id="AMG74274.1"/>
    </source>
</evidence>
<dbReference type="InterPro" id="IPR026588">
    <property type="entry name" value="Choice_anch_A"/>
</dbReference>
<evidence type="ECO:0000259" key="3">
    <source>
        <dbReference type="Pfam" id="PF20597"/>
    </source>
</evidence>